<feature type="domain" description="MYND-type" evidence="7">
    <location>
        <begin position="60"/>
        <end position="100"/>
    </location>
</feature>
<feature type="region of interest" description="Disordered" evidence="5">
    <location>
        <begin position="462"/>
        <end position="482"/>
    </location>
</feature>
<evidence type="ECO:0000313" key="9">
    <source>
        <dbReference type="Proteomes" id="UP001642502"/>
    </source>
</evidence>
<dbReference type="Proteomes" id="UP001642502">
    <property type="component" value="Unassembled WGS sequence"/>
</dbReference>
<dbReference type="EMBL" id="CAWUON010000056">
    <property type="protein sequence ID" value="CAK7270229.1"/>
    <property type="molecule type" value="Genomic_DNA"/>
</dbReference>
<feature type="compositionally biased region" description="Basic and acidic residues" evidence="5">
    <location>
        <begin position="469"/>
        <end position="482"/>
    </location>
</feature>
<accession>A0ABP0DPN4</accession>
<dbReference type="PROSITE" id="PS01360">
    <property type="entry name" value="ZF_MYND_1"/>
    <property type="match status" value="1"/>
</dbReference>
<dbReference type="InterPro" id="IPR002893">
    <property type="entry name" value="Znf_MYND"/>
</dbReference>
<proteinExistence type="predicted"/>
<gene>
    <name evidence="8" type="ORF">SEPCBS119000_003981</name>
</gene>
<evidence type="ECO:0000259" key="7">
    <source>
        <dbReference type="PROSITE" id="PS50865"/>
    </source>
</evidence>
<evidence type="ECO:0000259" key="6">
    <source>
        <dbReference type="PROSITE" id="PS50280"/>
    </source>
</evidence>
<organism evidence="8 9">
    <name type="scientific">Sporothrix epigloea</name>
    <dbReference type="NCBI Taxonomy" id="1892477"/>
    <lineage>
        <taxon>Eukaryota</taxon>
        <taxon>Fungi</taxon>
        <taxon>Dikarya</taxon>
        <taxon>Ascomycota</taxon>
        <taxon>Pezizomycotina</taxon>
        <taxon>Sordariomycetes</taxon>
        <taxon>Sordariomycetidae</taxon>
        <taxon>Ophiostomatales</taxon>
        <taxon>Ophiostomataceae</taxon>
        <taxon>Sporothrix</taxon>
    </lineage>
</organism>
<evidence type="ECO:0000256" key="1">
    <source>
        <dbReference type="ARBA" id="ARBA00022723"/>
    </source>
</evidence>
<comment type="caution">
    <text evidence="8">The sequence shown here is derived from an EMBL/GenBank/DDBJ whole genome shotgun (WGS) entry which is preliminary data.</text>
</comment>
<keyword evidence="9" id="KW-1185">Reference proteome</keyword>
<dbReference type="InterPro" id="IPR050869">
    <property type="entry name" value="H3K4_H4K5_MeTrfase"/>
</dbReference>
<name>A0ABP0DPN4_9PEZI</name>
<evidence type="ECO:0008006" key="10">
    <source>
        <dbReference type="Google" id="ProtNLM"/>
    </source>
</evidence>
<keyword evidence="2 4" id="KW-0863">Zinc-finger</keyword>
<protein>
    <recommendedName>
        <fullName evidence="10">Suppressor of anucleate metulae protein B</fullName>
    </recommendedName>
</protein>
<dbReference type="SUPFAM" id="SSF144232">
    <property type="entry name" value="HIT/MYND zinc finger-like"/>
    <property type="match status" value="1"/>
</dbReference>
<dbReference type="Gene3D" id="6.10.140.2220">
    <property type="match status" value="1"/>
</dbReference>
<evidence type="ECO:0000313" key="8">
    <source>
        <dbReference type="EMBL" id="CAK7270229.1"/>
    </source>
</evidence>
<dbReference type="SUPFAM" id="SSF82199">
    <property type="entry name" value="SET domain"/>
    <property type="match status" value="1"/>
</dbReference>
<dbReference type="InterPro" id="IPR046341">
    <property type="entry name" value="SET_dom_sf"/>
</dbReference>
<dbReference type="PROSITE" id="PS50280">
    <property type="entry name" value="SET"/>
    <property type="match status" value="1"/>
</dbReference>
<dbReference type="Pfam" id="PF00856">
    <property type="entry name" value="SET"/>
    <property type="match status" value="1"/>
</dbReference>
<feature type="domain" description="SET" evidence="6">
    <location>
        <begin position="6"/>
        <end position="258"/>
    </location>
</feature>
<dbReference type="InterPro" id="IPR001214">
    <property type="entry name" value="SET_dom"/>
</dbReference>
<evidence type="ECO:0000256" key="4">
    <source>
        <dbReference type="PROSITE-ProRule" id="PRU00134"/>
    </source>
</evidence>
<reference evidence="8 9" key="1">
    <citation type="submission" date="2024-01" db="EMBL/GenBank/DDBJ databases">
        <authorList>
            <person name="Allen C."/>
            <person name="Tagirdzhanova G."/>
        </authorList>
    </citation>
    <scope>NUCLEOTIDE SEQUENCE [LARGE SCALE GENOMIC DNA]</scope>
    <source>
        <strain evidence="8 9">CBS 119000</strain>
    </source>
</reference>
<keyword evidence="3" id="KW-0862">Zinc</keyword>
<evidence type="ECO:0000256" key="2">
    <source>
        <dbReference type="ARBA" id="ARBA00022771"/>
    </source>
</evidence>
<dbReference type="Gene3D" id="2.170.270.10">
    <property type="entry name" value="SET domain"/>
    <property type="match status" value="1"/>
</dbReference>
<keyword evidence="1" id="KW-0479">Metal-binding</keyword>
<dbReference type="PANTHER" id="PTHR12197">
    <property type="entry name" value="HISTONE-LYSINE N-METHYLTRANSFERASE SMYD"/>
    <property type="match status" value="1"/>
</dbReference>
<dbReference type="PANTHER" id="PTHR12197:SF251">
    <property type="entry name" value="EG:BACR7C10.4 PROTEIN"/>
    <property type="match status" value="1"/>
</dbReference>
<dbReference type="CDD" id="cd20071">
    <property type="entry name" value="SET_SMYD"/>
    <property type="match status" value="1"/>
</dbReference>
<dbReference type="Gene3D" id="1.10.220.160">
    <property type="match status" value="1"/>
</dbReference>
<evidence type="ECO:0000256" key="3">
    <source>
        <dbReference type="ARBA" id="ARBA00022833"/>
    </source>
</evidence>
<sequence>MPPVPPGLEIRGKKAPPTPGHGSRGRGLFATRSFTPGQALGIFHKPIIALPSRLDAKTVCNHCLDPRRVPLKLCTGCRAVAYCGPVCQRAHWDLFHKLECKPLKAAFASAATETVMGAVVQPLPAPVRALVQLLQLWRRSSEIREMLEELENNMLAFRAKPELCEDFRLQAAMACKLISWTGDVQIAQGLWQLCRIHTNAFDRSDKDMGLTGIFLDVTLAMVNHSCMANAVVVFSGRKAYLRAQVPIAAGDEITISYTDCTEPLSVRKQKLEPYNFECTCPRCRDNLDVYQAAQISAALSLNTCATHPPLDGSSSSWKTFSLVANLDLLREPPVNRDGPLAVTAQQAEAIWTASRSIVTKPVVGGAHRLEDMYQVWELCTPLIAAERWADEPLAWVVQQALLYYIDVGNYAHALVFACFSAQYIDPYKYPAPFATWRNMGLLTIAKCLAMSLPLVMPDRPVEAGGDGGQAKREARGQGGPHADRRRIVDNRIFEDLTFLFKSGGLYMALLVMALHNAPLGHSEDWPPVSDVRERLADFRAWQGEEMWDLVNEWYADPSSRRSMSFTKIHILFPLKRLSSLAPELLDMIFWTSIKNYRRKTGDIIPPARC</sequence>
<dbReference type="Pfam" id="PF01753">
    <property type="entry name" value="zf-MYND"/>
    <property type="match status" value="1"/>
</dbReference>
<evidence type="ECO:0000256" key="5">
    <source>
        <dbReference type="SAM" id="MobiDB-lite"/>
    </source>
</evidence>
<dbReference type="PROSITE" id="PS50865">
    <property type="entry name" value="ZF_MYND_2"/>
    <property type="match status" value="1"/>
</dbReference>
<feature type="region of interest" description="Disordered" evidence="5">
    <location>
        <begin position="1"/>
        <end position="28"/>
    </location>
</feature>